<accession>A0A516NG90</accession>
<dbReference type="InterPro" id="IPR027961">
    <property type="entry name" value="DUF4442"/>
</dbReference>
<dbReference type="AlphaFoldDB" id="A0A516NG90"/>
<dbReference type="Gene3D" id="3.10.129.10">
    <property type="entry name" value="Hotdog Thioesterase"/>
    <property type="match status" value="1"/>
</dbReference>
<dbReference type="SUPFAM" id="SSF54637">
    <property type="entry name" value="Thioesterase/thiol ester dehydrase-isomerase"/>
    <property type="match status" value="1"/>
</dbReference>
<reference evidence="1 2" key="1">
    <citation type="submission" date="2019-07" db="EMBL/GenBank/DDBJ databases">
        <title>Complete Genome Sequence and Methylome Analysis of Nocardia otitidis-caviarum NEB252.</title>
        <authorList>
            <person name="Fomenkov A."/>
            <person name="Anton B.P."/>
            <person name="Vincze T."/>
            <person name="Roberts R.J."/>
        </authorList>
    </citation>
    <scope>NUCLEOTIDE SEQUENCE [LARGE SCALE GENOMIC DNA]</scope>
    <source>
        <strain evidence="1 2">NEB252</strain>
    </source>
</reference>
<protein>
    <submittedName>
        <fullName evidence="1">DUF4442 domain-containing protein</fullName>
    </submittedName>
</protein>
<organism evidence="1 2">
    <name type="scientific">Nocardia otitidiscaviarum</name>
    <dbReference type="NCBI Taxonomy" id="1823"/>
    <lineage>
        <taxon>Bacteria</taxon>
        <taxon>Bacillati</taxon>
        <taxon>Actinomycetota</taxon>
        <taxon>Actinomycetes</taxon>
        <taxon>Mycobacteriales</taxon>
        <taxon>Nocardiaceae</taxon>
        <taxon>Nocardia</taxon>
    </lineage>
</organism>
<sequence length="172" mass="19013">MGSSTVGFGERGISARLLTPRRLAKVMSLAPPLLFLGVHVEPFADDWTSVTVRLRVRRWNSNHNGAAPGWSLFAMTDPFFGMMAQGQLGGAYRVWNTTAEIDFVRPGRGTVYATMEMPRALVEEIRERTADGSKSETEHEARIVDADGELVARASQRLYVRRAREHGAPASP</sequence>
<name>A0A516NG90_9NOCA</name>
<evidence type="ECO:0000313" key="1">
    <source>
        <dbReference type="EMBL" id="QDP77915.1"/>
    </source>
</evidence>
<dbReference type="InterPro" id="IPR029069">
    <property type="entry name" value="HotDog_dom_sf"/>
</dbReference>
<dbReference type="Proteomes" id="UP000317039">
    <property type="component" value="Chromosome"/>
</dbReference>
<evidence type="ECO:0000313" key="2">
    <source>
        <dbReference type="Proteomes" id="UP000317039"/>
    </source>
</evidence>
<gene>
    <name evidence="1" type="ORF">FOH10_03260</name>
</gene>
<dbReference type="CDD" id="cd03443">
    <property type="entry name" value="PaaI_thioesterase"/>
    <property type="match status" value="1"/>
</dbReference>
<dbReference type="Pfam" id="PF14539">
    <property type="entry name" value="DUF4442"/>
    <property type="match status" value="1"/>
</dbReference>
<dbReference type="GeneID" id="80331417"/>
<dbReference type="EMBL" id="CP041695">
    <property type="protein sequence ID" value="QDP77915.1"/>
    <property type="molecule type" value="Genomic_DNA"/>
</dbReference>
<dbReference type="KEGG" id="nod:FOH10_03260"/>
<dbReference type="RefSeq" id="WP_143979570.1">
    <property type="nucleotide sequence ID" value="NZ_CP041695.1"/>
</dbReference>
<proteinExistence type="predicted"/>